<evidence type="ECO:0000313" key="2">
    <source>
        <dbReference type="EMBL" id="KAA6362072.1"/>
    </source>
</evidence>
<dbReference type="AlphaFoldDB" id="A0A5J4TW15"/>
<feature type="non-terminal residue" evidence="2">
    <location>
        <position position="463"/>
    </location>
</feature>
<organism evidence="2 3">
    <name type="scientific">Streblomastix strix</name>
    <dbReference type="NCBI Taxonomy" id="222440"/>
    <lineage>
        <taxon>Eukaryota</taxon>
        <taxon>Metamonada</taxon>
        <taxon>Preaxostyla</taxon>
        <taxon>Oxymonadida</taxon>
        <taxon>Streblomastigidae</taxon>
        <taxon>Streblomastix</taxon>
    </lineage>
</organism>
<evidence type="ECO:0008006" key="4">
    <source>
        <dbReference type="Google" id="ProtNLM"/>
    </source>
</evidence>
<comment type="caution">
    <text evidence="2">The sequence shown here is derived from an EMBL/GenBank/DDBJ whole genome shotgun (WGS) entry which is preliminary data.</text>
</comment>
<dbReference type="EMBL" id="SNRW01024685">
    <property type="protein sequence ID" value="KAA6362072.1"/>
    <property type="molecule type" value="Genomic_DNA"/>
</dbReference>
<evidence type="ECO:0000313" key="3">
    <source>
        <dbReference type="Proteomes" id="UP000324800"/>
    </source>
</evidence>
<dbReference type="Proteomes" id="UP000324800">
    <property type="component" value="Unassembled WGS sequence"/>
</dbReference>
<accession>A0A5J4TW15</accession>
<keyword evidence="1" id="KW-1133">Transmembrane helix</keyword>
<reference evidence="2 3" key="1">
    <citation type="submission" date="2019-03" db="EMBL/GenBank/DDBJ databases">
        <title>Single cell metagenomics reveals metabolic interactions within the superorganism composed of flagellate Streblomastix strix and complex community of Bacteroidetes bacteria on its surface.</title>
        <authorList>
            <person name="Treitli S.C."/>
            <person name="Kolisko M."/>
            <person name="Husnik F."/>
            <person name="Keeling P."/>
            <person name="Hampl V."/>
        </authorList>
    </citation>
    <scope>NUCLEOTIDE SEQUENCE [LARGE SCALE GENOMIC DNA]</scope>
    <source>
        <strain evidence="2">ST1C</strain>
    </source>
</reference>
<name>A0A5J4TW15_9EUKA</name>
<dbReference type="SUPFAM" id="SSF51126">
    <property type="entry name" value="Pectin lyase-like"/>
    <property type="match status" value="1"/>
</dbReference>
<gene>
    <name evidence="2" type="ORF">EZS28_042401</name>
</gene>
<dbReference type="InterPro" id="IPR011050">
    <property type="entry name" value="Pectin_lyase_fold/virulence"/>
</dbReference>
<protein>
    <recommendedName>
        <fullName evidence="4">Right handed beta helix domain-containing protein</fullName>
    </recommendedName>
</protein>
<evidence type="ECO:0000256" key="1">
    <source>
        <dbReference type="SAM" id="Phobius"/>
    </source>
</evidence>
<feature type="transmembrane region" description="Helical" evidence="1">
    <location>
        <begin position="12"/>
        <end position="30"/>
    </location>
</feature>
<sequence length="463" mass="50333">MKQRSKRNKNQYLLPTLVLFFMYNSIFEVVSIDTKPYSNDGDCQRLYQISIDNQYVFEDRTFNGCKNYDYYSVGGVVDIRINSGGEFIINGTTSFIECEAETGGGLSAFVFPGGILSISGITTFTDCIGLHVGGGCFIGVENRATATVSGICTFIRCTCLYPSGGGGMYSYVQGDQSLLIFDDLITFIDCQSSNSGGGATLWVSELGTFKVLGNVVFNNCSCPKGQGGGLYLVQSDFMTSESSDVQISGEMTFYNCSVLDQESHSGLGGGLCLQFVFNSTVEINKLTFTDCKANYGGGLYLNVSYEQYYPVDCKLLYTFTGSASFYGCEAQTENGGGMYIYVHNIDFEFNPTETDDLVIFDKCTAKLSGGGIYLQQGTRGTSNYNKMKFNECEATNGGGLFSYITGQGILTLDQSEFYKCSCNGGNGGGVYFEVNFAPVIQIKIQDTTIHDCEAITNSSSTYP</sequence>
<keyword evidence="1" id="KW-0812">Transmembrane</keyword>
<proteinExistence type="predicted"/>
<keyword evidence="1" id="KW-0472">Membrane</keyword>